<feature type="compositionally biased region" description="Basic and acidic residues" evidence="5">
    <location>
        <begin position="10"/>
        <end position="21"/>
    </location>
</feature>
<protein>
    <submittedName>
        <fullName evidence="7">TetR/AcrR family transcriptional regulator</fullName>
    </submittedName>
</protein>
<feature type="domain" description="HTH tetR-type" evidence="6">
    <location>
        <begin position="20"/>
        <end position="80"/>
    </location>
</feature>
<dbReference type="EMBL" id="CP089984">
    <property type="protein sequence ID" value="WXB11971.1"/>
    <property type="molecule type" value="Genomic_DNA"/>
</dbReference>
<dbReference type="PROSITE" id="PS50977">
    <property type="entry name" value="HTH_TETR_2"/>
    <property type="match status" value="1"/>
</dbReference>
<dbReference type="PANTHER" id="PTHR47506:SF6">
    <property type="entry name" value="HTH-TYPE TRANSCRIPTIONAL REPRESSOR NEMR"/>
    <property type="match status" value="1"/>
</dbReference>
<organism evidence="7 8">
    <name type="scientific">Pendulispora albinea</name>
    <dbReference type="NCBI Taxonomy" id="2741071"/>
    <lineage>
        <taxon>Bacteria</taxon>
        <taxon>Pseudomonadati</taxon>
        <taxon>Myxococcota</taxon>
        <taxon>Myxococcia</taxon>
        <taxon>Myxococcales</taxon>
        <taxon>Sorangiineae</taxon>
        <taxon>Pendulisporaceae</taxon>
        <taxon>Pendulispora</taxon>
    </lineage>
</organism>
<dbReference type="InterPro" id="IPR009057">
    <property type="entry name" value="Homeodomain-like_sf"/>
</dbReference>
<evidence type="ECO:0000256" key="2">
    <source>
        <dbReference type="ARBA" id="ARBA00023125"/>
    </source>
</evidence>
<evidence type="ECO:0000256" key="5">
    <source>
        <dbReference type="SAM" id="MobiDB-lite"/>
    </source>
</evidence>
<proteinExistence type="predicted"/>
<name>A0ABZ2LQC1_9BACT</name>
<dbReference type="Proteomes" id="UP001370348">
    <property type="component" value="Chromosome"/>
</dbReference>
<evidence type="ECO:0000256" key="4">
    <source>
        <dbReference type="PROSITE-ProRule" id="PRU00335"/>
    </source>
</evidence>
<accession>A0ABZ2LQC1</accession>
<gene>
    <name evidence="7" type="ORF">LZC94_29460</name>
</gene>
<reference evidence="7 8" key="1">
    <citation type="submission" date="2021-12" db="EMBL/GenBank/DDBJ databases">
        <title>Discovery of the Pendulisporaceae a myxobacterial family with distinct sporulation behavior and unique specialized metabolism.</title>
        <authorList>
            <person name="Garcia R."/>
            <person name="Popoff A."/>
            <person name="Bader C.D."/>
            <person name="Loehr J."/>
            <person name="Walesch S."/>
            <person name="Walt C."/>
            <person name="Boldt J."/>
            <person name="Bunk B."/>
            <person name="Haeckl F.J.F.P.J."/>
            <person name="Gunesch A.P."/>
            <person name="Birkelbach J."/>
            <person name="Nuebel U."/>
            <person name="Pietschmann T."/>
            <person name="Bach T."/>
            <person name="Mueller R."/>
        </authorList>
    </citation>
    <scope>NUCLEOTIDE SEQUENCE [LARGE SCALE GENOMIC DNA]</scope>
    <source>
        <strain evidence="7 8">MSr11954</strain>
    </source>
</reference>
<dbReference type="Gene3D" id="1.10.357.10">
    <property type="entry name" value="Tetracycline Repressor, domain 2"/>
    <property type="match status" value="1"/>
</dbReference>
<dbReference type="RefSeq" id="WP_394821588.1">
    <property type="nucleotide sequence ID" value="NZ_CP089984.1"/>
</dbReference>
<dbReference type="Gene3D" id="1.10.10.60">
    <property type="entry name" value="Homeodomain-like"/>
    <property type="match status" value="1"/>
</dbReference>
<dbReference type="Pfam" id="PF00440">
    <property type="entry name" value="TetR_N"/>
    <property type="match status" value="1"/>
</dbReference>
<dbReference type="SUPFAM" id="SSF48498">
    <property type="entry name" value="Tetracyclin repressor-like, C-terminal domain"/>
    <property type="match status" value="1"/>
</dbReference>
<dbReference type="InterPro" id="IPR001647">
    <property type="entry name" value="HTH_TetR"/>
</dbReference>
<keyword evidence="3" id="KW-0804">Transcription</keyword>
<keyword evidence="1" id="KW-0805">Transcription regulation</keyword>
<dbReference type="InterPro" id="IPR011075">
    <property type="entry name" value="TetR_C"/>
</dbReference>
<dbReference type="PANTHER" id="PTHR47506">
    <property type="entry name" value="TRANSCRIPTIONAL REGULATORY PROTEIN"/>
    <property type="match status" value="1"/>
</dbReference>
<dbReference type="Pfam" id="PF16925">
    <property type="entry name" value="TetR_C_13"/>
    <property type="match status" value="1"/>
</dbReference>
<dbReference type="InterPro" id="IPR036271">
    <property type="entry name" value="Tet_transcr_reg_TetR-rel_C_sf"/>
</dbReference>
<evidence type="ECO:0000313" key="8">
    <source>
        <dbReference type="Proteomes" id="UP001370348"/>
    </source>
</evidence>
<evidence type="ECO:0000313" key="7">
    <source>
        <dbReference type="EMBL" id="WXB11971.1"/>
    </source>
</evidence>
<keyword evidence="8" id="KW-1185">Reference proteome</keyword>
<evidence type="ECO:0000256" key="3">
    <source>
        <dbReference type="ARBA" id="ARBA00023163"/>
    </source>
</evidence>
<evidence type="ECO:0000256" key="1">
    <source>
        <dbReference type="ARBA" id="ARBA00023015"/>
    </source>
</evidence>
<keyword evidence="2 4" id="KW-0238">DNA-binding</keyword>
<sequence length="222" mass="23833">MGPSQPSDKGVPDGRRQRGDRARAKILDCSTRIASTEGLEGLTIGRVATEAGVGKGNIQVLFGDKEALQMATLEHAVALYKAAVIEPALRQASPLARLVALVDGWYAFVEKRTLPGGCFLNATSSEYRARPGRIHDRVRGYRNGTRARFRELIEEAKEAGELGRDVDASALSFDLVAHQAAANVAALMGDREEFAFAKRASRDRILGAATAAPRSNTDATRG</sequence>
<dbReference type="SUPFAM" id="SSF46689">
    <property type="entry name" value="Homeodomain-like"/>
    <property type="match status" value="1"/>
</dbReference>
<feature type="DNA-binding region" description="H-T-H motif" evidence="4">
    <location>
        <begin position="43"/>
        <end position="62"/>
    </location>
</feature>
<feature type="region of interest" description="Disordered" evidence="5">
    <location>
        <begin position="1"/>
        <end position="21"/>
    </location>
</feature>
<evidence type="ECO:0000259" key="6">
    <source>
        <dbReference type="PROSITE" id="PS50977"/>
    </source>
</evidence>